<dbReference type="EMBL" id="BGPR01003027">
    <property type="protein sequence ID" value="GBM82711.1"/>
    <property type="molecule type" value="Genomic_DNA"/>
</dbReference>
<keyword evidence="2" id="KW-1185">Reference proteome</keyword>
<dbReference type="AlphaFoldDB" id="A0A4Y2IXQ1"/>
<evidence type="ECO:0000313" key="1">
    <source>
        <dbReference type="EMBL" id="GBM82711.1"/>
    </source>
</evidence>
<proteinExistence type="predicted"/>
<name>A0A4Y2IXQ1_ARAVE</name>
<gene>
    <name evidence="1" type="ORF">AVEN_107740_1</name>
</gene>
<comment type="caution">
    <text evidence="1">The sequence shown here is derived from an EMBL/GenBank/DDBJ whole genome shotgun (WGS) entry which is preliminary data.</text>
</comment>
<dbReference type="Proteomes" id="UP000499080">
    <property type="component" value="Unassembled WGS sequence"/>
</dbReference>
<accession>A0A4Y2IXQ1</accession>
<protein>
    <submittedName>
        <fullName evidence="1">Uncharacterized protein</fullName>
    </submittedName>
</protein>
<sequence>METPKCATVALRSPLLLLPHTADFRFYSLVARSKSRQNFCFPATLAARPSEGHPAIPIRLQTIGNSKQPIHLHQFSSVSQTDERCFLPVFQKFQNGTAVNVPLNPPVPKQRACHQVRPPWLSGNVSPS</sequence>
<organism evidence="1 2">
    <name type="scientific">Araneus ventricosus</name>
    <name type="common">Orbweaver spider</name>
    <name type="synonym">Epeira ventricosa</name>
    <dbReference type="NCBI Taxonomy" id="182803"/>
    <lineage>
        <taxon>Eukaryota</taxon>
        <taxon>Metazoa</taxon>
        <taxon>Ecdysozoa</taxon>
        <taxon>Arthropoda</taxon>
        <taxon>Chelicerata</taxon>
        <taxon>Arachnida</taxon>
        <taxon>Araneae</taxon>
        <taxon>Araneomorphae</taxon>
        <taxon>Entelegynae</taxon>
        <taxon>Araneoidea</taxon>
        <taxon>Araneidae</taxon>
        <taxon>Araneus</taxon>
    </lineage>
</organism>
<evidence type="ECO:0000313" key="2">
    <source>
        <dbReference type="Proteomes" id="UP000499080"/>
    </source>
</evidence>
<reference evidence="1 2" key="1">
    <citation type="journal article" date="2019" name="Sci. Rep.">
        <title>Orb-weaving spider Araneus ventricosus genome elucidates the spidroin gene catalogue.</title>
        <authorList>
            <person name="Kono N."/>
            <person name="Nakamura H."/>
            <person name="Ohtoshi R."/>
            <person name="Moran D.A.P."/>
            <person name="Shinohara A."/>
            <person name="Yoshida Y."/>
            <person name="Fujiwara M."/>
            <person name="Mori M."/>
            <person name="Tomita M."/>
            <person name="Arakawa K."/>
        </authorList>
    </citation>
    <scope>NUCLEOTIDE SEQUENCE [LARGE SCALE GENOMIC DNA]</scope>
</reference>